<dbReference type="InterPro" id="IPR003388">
    <property type="entry name" value="Reticulon"/>
</dbReference>
<feature type="transmembrane region" description="Helical" evidence="6">
    <location>
        <begin position="149"/>
        <end position="173"/>
    </location>
</feature>
<reference evidence="10" key="1">
    <citation type="journal article" date="2016" name="Proc. Natl. Acad. Sci. U.S.A.">
        <title>Chromosome-level assembly of Arabidopsis thaliana Ler reveals the extent of translocation and inversion polymorphisms.</title>
        <authorList>
            <person name="Zapata L."/>
            <person name="Ding J."/>
            <person name="Willing E.M."/>
            <person name="Hartwig B."/>
            <person name="Bezdan D."/>
            <person name="Jiao W.B."/>
            <person name="Patel V."/>
            <person name="Velikkakam James G."/>
            <person name="Koornneef M."/>
            <person name="Ossowski S."/>
            <person name="Schneeberger K."/>
        </authorList>
    </citation>
    <scope>NUCLEOTIDE SEQUENCE [LARGE SCALE GENOMIC DNA]</scope>
    <source>
        <strain evidence="10">cv. Landsberg erecta</strain>
    </source>
</reference>
<dbReference type="PANTHER" id="PTHR10994">
    <property type="entry name" value="RETICULON"/>
    <property type="match status" value="1"/>
</dbReference>
<name>A0A178VJR2_ARATH</name>
<reference evidence="9 11" key="3">
    <citation type="submission" date="2019-11" db="EMBL/GenBank/DDBJ databases">
        <authorList>
            <person name="Jiao W.-B."/>
            <person name="Schneeberger K."/>
        </authorList>
    </citation>
    <scope>NUCLEOTIDE SEQUENCE [LARGE SCALE GENOMIC DNA]</scope>
    <source>
        <strain evidence="11">cv. An-1</strain>
    </source>
</reference>
<reference evidence="8" key="2">
    <citation type="submission" date="2016-03" db="EMBL/GenBank/DDBJ databases">
        <title>Full-length assembly of Arabidopsis thaliana Ler reveals the complement of translocations and inversions.</title>
        <authorList>
            <person name="Zapata L."/>
            <person name="Schneeberger K."/>
            <person name="Ossowski S."/>
        </authorList>
    </citation>
    <scope>NUCLEOTIDE SEQUENCE [LARGE SCALE GENOMIC DNA]</scope>
    <source>
        <tissue evidence="8">Leaf</tissue>
    </source>
</reference>
<evidence type="ECO:0000313" key="10">
    <source>
        <dbReference type="Proteomes" id="UP000078284"/>
    </source>
</evidence>
<gene>
    <name evidence="8" type="ordered locus">AXX17_At3g19360</name>
    <name evidence="9" type="ORF">AN1_LOCUS13230</name>
</gene>
<dbReference type="EMBL" id="CACRSJ010000106">
    <property type="protein sequence ID" value="VYS57782.1"/>
    <property type="molecule type" value="Genomic_DNA"/>
</dbReference>
<comment type="subcellular location">
    <subcellularLocation>
        <location evidence="1 6">Endoplasmic reticulum membrane</location>
        <topology evidence="1 6">Multi-pass membrane protein</topology>
    </subcellularLocation>
</comment>
<dbReference type="ExpressionAtlas" id="A0A178VJR2">
    <property type="expression patterns" value="baseline and differential"/>
</dbReference>
<dbReference type="PROSITE" id="PS50845">
    <property type="entry name" value="RETICULON"/>
    <property type="match status" value="1"/>
</dbReference>
<evidence type="ECO:0000256" key="3">
    <source>
        <dbReference type="ARBA" id="ARBA00022824"/>
    </source>
</evidence>
<dbReference type="GO" id="GO:0005789">
    <property type="term" value="C:endoplasmic reticulum membrane"/>
    <property type="evidence" value="ECO:0007669"/>
    <property type="project" value="UniProtKB-SubCell"/>
</dbReference>
<feature type="transmembrane region" description="Helical" evidence="6">
    <location>
        <begin position="48"/>
        <end position="65"/>
    </location>
</feature>
<dbReference type="Proteomes" id="UP000078284">
    <property type="component" value="Chromosome 3"/>
</dbReference>
<keyword evidence="5 6" id="KW-0472">Membrane</keyword>
<evidence type="ECO:0000256" key="5">
    <source>
        <dbReference type="ARBA" id="ARBA00023136"/>
    </source>
</evidence>
<sequence>MPIFTGSSSDSEDERTIHKTTKLFTRQRSIHSIFGGGKVADILLWREPKIAATLVIGVSILWFLMEVVEYNFITLICHASMTSMLFFFIWSTASDFLNWERPIIPEVVLDESSFKQLARSFHVRFNQILTKLLDVACGRDPPLFFLTTISLYIVSIIGTYFNFVNLLFIGFVSMQTLPVMYEMYEDDVDTAAGKLMRKMKKLYKKVDTNVLSKIPRGTVKNKKFT</sequence>
<evidence type="ECO:0000313" key="8">
    <source>
        <dbReference type="EMBL" id="OAP06650.1"/>
    </source>
</evidence>
<dbReference type="AlphaFoldDB" id="A0A178VJR2"/>
<feature type="transmembrane region" description="Helical" evidence="6">
    <location>
        <begin position="72"/>
        <end position="90"/>
    </location>
</feature>
<dbReference type="EMBL" id="LUHQ01000003">
    <property type="protein sequence ID" value="OAP06650.1"/>
    <property type="molecule type" value="Genomic_DNA"/>
</dbReference>
<feature type="domain" description="Reticulon" evidence="7">
    <location>
        <begin position="39"/>
        <end position="224"/>
    </location>
</feature>
<evidence type="ECO:0000259" key="7">
    <source>
        <dbReference type="PROSITE" id="PS50845"/>
    </source>
</evidence>
<evidence type="ECO:0000256" key="1">
    <source>
        <dbReference type="ARBA" id="ARBA00004477"/>
    </source>
</evidence>
<keyword evidence="4 6" id="KW-1133">Transmembrane helix</keyword>
<evidence type="ECO:0000256" key="2">
    <source>
        <dbReference type="ARBA" id="ARBA00022692"/>
    </source>
</evidence>
<dbReference type="PANTHER" id="PTHR10994:SF85">
    <property type="entry name" value="RETICULON-LIKE PROTEIN B9"/>
    <property type="match status" value="1"/>
</dbReference>
<dbReference type="Proteomes" id="UP000426265">
    <property type="component" value="Unassembled WGS sequence"/>
</dbReference>
<evidence type="ECO:0000313" key="11">
    <source>
        <dbReference type="Proteomes" id="UP000426265"/>
    </source>
</evidence>
<evidence type="ECO:0000313" key="9">
    <source>
        <dbReference type="EMBL" id="VYS57782.1"/>
    </source>
</evidence>
<organism evidence="8 10">
    <name type="scientific">Arabidopsis thaliana</name>
    <name type="common">Mouse-ear cress</name>
    <dbReference type="NCBI Taxonomy" id="3702"/>
    <lineage>
        <taxon>Eukaryota</taxon>
        <taxon>Viridiplantae</taxon>
        <taxon>Streptophyta</taxon>
        <taxon>Embryophyta</taxon>
        <taxon>Tracheophyta</taxon>
        <taxon>Spermatophyta</taxon>
        <taxon>Magnoliopsida</taxon>
        <taxon>eudicotyledons</taxon>
        <taxon>Gunneridae</taxon>
        <taxon>Pentapetalae</taxon>
        <taxon>rosids</taxon>
        <taxon>malvids</taxon>
        <taxon>Brassicales</taxon>
        <taxon>Brassicaceae</taxon>
        <taxon>Camelineae</taxon>
        <taxon>Arabidopsis</taxon>
    </lineage>
</organism>
<keyword evidence="3 6" id="KW-0256">Endoplasmic reticulum</keyword>
<accession>A0A178VJR2</accession>
<evidence type="ECO:0000256" key="6">
    <source>
        <dbReference type="RuleBase" id="RU363132"/>
    </source>
</evidence>
<dbReference type="GO" id="GO:0009617">
    <property type="term" value="P:response to bacterium"/>
    <property type="evidence" value="ECO:0007669"/>
    <property type="project" value="InterPro"/>
</dbReference>
<dbReference type="Pfam" id="PF02453">
    <property type="entry name" value="Reticulon"/>
    <property type="match status" value="1"/>
</dbReference>
<dbReference type="InterPro" id="IPR045064">
    <property type="entry name" value="Reticulon-like"/>
</dbReference>
<evidence type="ECO:0000256" key="4">
    <source>
        <dbReference type="ARBA" id="ARBA00022989"/>
    </source>
</evidence>
<keyword evidence="2 6" id="KW-0812">Transmembrane</keyword>
<protein>
    <recommendedName>
        <fullName evidence="6">Reticulon-like protein</fullName>
    </recommendedName>
</protein>
<proteinExistence type="predicted"/>